<evidence type="ECO:0000256" key="1">
    <source>
        <dbReference type="SAM" id="Phobius"/>
    </source>
</evidence>
<name>Q697H2_ALEAC</name>
<dbReference type="EMBL" id="AY572538">
    <property type="protein sequence ID" value="AAS77041.1"/>
    <property type="molecule type" value="Genomic_DNA"/>
</dbReference>
<keyword evidence="1" id="KW-0812">Transmembrane</keyword>
<geneLocation type="mitochondrion" evidence="2"/>
<feature type="transmembrane region" description="Helical" evidence="1">
    <location>
        <begin position="68"/>
        <end position="87"/>
    </location>
</feature>
<proteinExistence type="predicted"/>
<keyword evidence="1" id="KW-1133">Transmembrane helix</keyword>
<organism evidence="2">
    <name type="scientific">Aleurochiton aceris</name>
    <name type="common">Whitefly</name>
    <dbReference type="NCBI Taxonomy" id="266942"/>
    <lineage>
        <taxon>Eukaryota</taxon>
        <taxon>Metazoa</taxon>
        <taxon>Ecdysozoa</taxon>
        <taxon>Arthropoda</taxon>
        <taxon>Hexapoda</taxon>
        <taxon>Insecta</taxon>
        <taxon>Pterygota</taxon>
        <taxon>Neoptera</taxon>
        <taxon>Paraneoptera</taxon>
        <taxon>Hemiptera</taxon>
        <taxon>Sternorrhyncha</taxon>
        <taxon>Aleyrodoidea</taxon>
        <taxon>Aleyrodidae</taxon>
        <taxon>Aleyrodinae</taxon>
        <taxon>Aleurochiton</taxon>
    </lineage>
</organism>
<keyword evidence="2" id="KW-0496">Mitochondrion</keyword>
<gene>
    <name evidence="2" type="primary">ND6</name>
</gene>
<protein>
    <submittedName>
        <fullName evidence="2">NADH dehydrogenase subunit 6</fullName>
    </submittedName>
</protein>
<keyword evidence="1" id="KW-0472">Membrane</keyword>
<feature type="transmembrane region" description="Helical" evidence="1">
    <location>
        <begin position="7"/>
        <end position="26"/>
    </location>
</feature>
<feature type="transmembrane region" description="Helical" evidence="1">
    <location>
        <begin position="32"/>
        <end position="56"/>
    </location>
</feature>
<evidence type="ECO:0000313" key="2">
    <source>
        <dbReference type="EMBL" id="AAS77041.1"/>
    </source>
</evidence>
<sequence length="143" mass="16975">MSYNPLFLILLLVLFLFYVVLLMVFYMNSYFYSYLVFLLFMSGLMVMFLYLCSVILNEKLVVNVKITVALLSLLVLTVISTNLIMFINNLTFNIVYYEFYNLLKFFVYSYNIFSLFFMFYLLACLVVAYELIKKIKGPLRAKN</sequence>
<reference evidence="2" key="1">
    <citation type="journal article" date="2004" name="BMC Evol. Biol.">
        <title>Organization of the mitochondrial genomes of whiteflies, aphids, and psyllids (Hemiptera, Sternorrhyncha).</title>
        <authorList>
            <person name="Thao M.L."/>
            <person name="Baumann L."/>
            <person name="Baumann P."/>
        </authorList>
    </citation>
    <scope>NUCLEOTIDE SEQUENCE</scope>
</reference>
<dbReference type="AlphaFoldDB" id="Q697H2"/>
<accession>Q697H2</accession>
<feature type="transmembrane region" description="Helical" evidence="1">
    <location>
        <begin position="107"/>
        <end position="132"/>
    </location>
</feature>